<gene>
    <name evidence="1" type="ORF">BCR36DRAFT_151716</name>
</gene>
<dbReference type="AlphaFoldDB" id="A0A1Y1VI85"/>
<proteinExistence type="predicted"/>
<keyword evidence="2" id="KW-1185">Reference proteome</keyword>
<reference evidence="1 2" key="1">
    <citation type="submission" date="2016-08" db="EMBL/GenBank/DDBJ databases">
        <title>Genomes of anaerobic fungi encode conserved fungal cellulosomes for biomass hydrolysis.</title>
        <authorList>
            <consortium name="DOE Joint Genome Institute"/>
            <person name="Haitjema C.H."/>
            <person name="Gilmore S.P."/>
            <person name="Henske J.K."/>
            <person name="Solomon K.V."/>
            <person name="De Groot R."/>
            <person name="Kuo A."/>
            <person name="Mondo S.J."/>
            <person name="Salamov A.A."/>
            <person name="Labutti K."/>
            <person name="Zhao Z."/>
            <person name="Chiniquy J."/>
            <person name="Barry K."/>
            <person name="Brewer H.M."/>
            <person name="Purvine S.O."/>
            <person name="Wright A.T."/>
            <person name="Boxma B."/>
            <person name="Van Alen T."/>
            <person name="Hackstein J.H."/>
            <person name="Baker S.E."/>
            <person name="Grigoriev I.V."/>
            <person name="O'Malley M.A."/>
        </authorList>
    </citation>
    <scope>NUCLEOTIDE SEQUENCE [LARGE SCALE GENOMIC DNA]</scope>
    <source>
        <strain evidence="2">finn</strain>
    </source>
</reference>
<dbReference type="Proteomes" id="UP000193719">
    <property type="component" value="Unassembled WGS sequence"/>
</dbReference>
<accession>A0A1Y1VI85</accession>
<organism evidence="1 2">
    <name type="scientific">Piromyces finnis</name>
    <dbReference type="NCBI Taxonomy" id="1754191"/>
    <lineage>
        <taxon>Eukaryota</taxon>
        <taxon>Fungi</taxon>
        <taxon>Fungi incertae sedis</taxon>
        <taxon>Chytridiomycota</taxon>
        <taxon>Chytridiomycota incertae sedis</taxon>
        <taxon>Neocallimastigomycetes</taxon>
        <taxon>Neocallimastigales</taxon>
        <taxon>Neocallimastigaceae</taxon>
        <taxon>Piromyces</taxon>
    </lineage>
</organism>
<comment type="caution">
    <text evidence="1">The sequence shown here is derived from an EMBL/GenBank/DDBJ whole genome shotgun (WGS) entry which is preliminary data.</text>
</comment>
<dbReference type="EMBL" id="MCFH01000006">
    <property type="protein sequence ID" value="ORX57116.1"/>
    <property type="molecule type" value="Genomic_DNA"/>
</dbReference>
<reference evidence="1 2" key="2">
    <citation type="submission" date="2016-08" db="EMBL/GenBank/DDBJ databases">
        <title>Pervasive Adenine N6-methylation of Active Genes in Fungi.</title>
        <authorList>
            <consortium name="DOE Joint Genome Institute"/>
            <person name="Mondo S.J."/>
            <person name="Dannebaum R.O."/>
            <person name="Kuo R.C."/>
            <person name="Labutti K."/>
            <person name="Haridas S."/>
            <person name="Kuo A."/>
            <person name="Salamov A."/>
            <person name="Ahrendt S.R."/>
            <person name="Lipzen A."/>
            <person name="Sullivan W."/>
            <person name="Andreopoulos W.B."/>
            <person name="Clum A."/>
            <person name="Lindquist E."/>
            <person name="Daum C."/>
            <person name="Ramamoorthy G.K."/>
            <person name="Gryganskyi A."/>
            <person name="Culley D."/>
            <person name="Magnuson J.K."/>
            <person name="James T.Y."/>
            <person name="O'Malley M.A."/>
            <person name="Stajich J.E."/>
            <person name="Spatafora J.W."/>
            <person name="Visel A."/>
            <person name="Grigoriev I.V."/>
        </authorList>
    </citation>
    <scope>NUCLEOTIDE SEQUENCE [LARGE SCALE GENOMIC DNA]</scope>
    <source>
        <strain evidence="2">finn</strain>
    </source>
</reference>
<protein>
    <submittedName>
        <fullName evidence="1">Uncharacterized protein</fullName>
    </submittedName>
</protein>
<sequence>MKNIYLLFLFYKLYFLLFVKAIYIPYGRLECDILKTIYQVDNYNNFYNNFLKWKKGEDKSNDENDVYINIINKLYKECLVERPLKNIKYERNIKEIFEKGIERKGTE</sequence>
<evidence type="ECO:0000313" key="1">
    <source>
        <dbReference type="EMBL" id="ORX57116.1"/>
    </source>
</evidence>
<evidence type="ECO:0000313" key="2">
    <source>
        <dbReference type="Proteomes" id="UP000193719"/>
    </source>
</evidence>
<name>A0A1Y1VI85_9FUNG</name>